<feature type="region of interest" description="Disordered" evidence="1">
    <location>
        <begin position="826"/>
        <end position="893"/>
    </location>
</feature>
<proteinExistence type="predicted"/>
<feature type="compositionally biased region" description="Acidic residues" evidence="1">
    <location>
        <begin position="1187"/>
        <end position="1215"/>
    </location>
</feature>
<feature type="compositionally biased region" description="Gly residues" evidence="1">
    <location>
        <begin position="152"/>
        <end position="162"/>
    </location>
</feature>
<organism evidence="2 3">
    <name type="scientific">Streptomyces solicavernae</name>
    <dbReference type="NCBI Taxonomy" id="3043614"/>
    <lineage>
        <taxon>Bacteria</taxon>
        <taxon>Bacillati</taxon>
        <taxon>Actinomycetota</taxon>
        <taxon>Actinomycetes</taxon>
        <taxon>Kitasatosporales</taxon>
        <taxon>Streptomycetaceae</taxon>
        <taxon>Streptomyces</taxon>
    </lineage>
</organism>
<feature type="compositionally biased region" description="Low complexity" evidence="1">
    <location>
        <begin position="1168"/>
        <end position="1177"/>
    </location>
</feature>
<keyword evidence="3" id="KW-1185">Reference proteome</keyword>
<feature type="region of interest" description="Disordered" evidence="1">
    <location>
        <begin position="52"/>
        <end position="123"/>
    </location>
</feature>
<dbReference type="RefSeq" id="WP_282511552.1">
    <property type="nucleotide sequence ID" value="NZ_JASCIR010000004.1"/>
</dbReference>
<feature type="region of interest" description="Disordered" evidence="1">
    <location>
        <begin position="1237"/>
        <end position="1256"/>
    </location>
</feature>
<comment type="caution">
    <text evidence="2">The sequence shown here is derived from an EMBL/GenBank/DDBJ whole genome shotgun (WGS) entry which is preliminary data.</text>
</comment>
<dbReference type="NCBIfam" id="NF041121">
    <property type="entry name" value="SAV_2336_NTERM"/>
    <property type="match status" value="1"/>
</dbReference>
<gene>
    <name evidence="2" type="ORF">QIS99_06980</name>
</gene>
<reference evidence="2 3" key="1">
    <citation type="submission" date="2023-05" db="EMBL/GenBank/DDBJ databases">
        <title>Draft genome sequence of Streptomyces sp. B-S-A8 isolated from a cave soil in Thailand.</title>
        <authorList>
            <person name="Chamroensaksri N."/>
            <person name="Muangham S."/>
        </authorList>
    </citation>
    <scope>NUCLEOTIDE SEQUENCE [LARGE SCALE GENOMIC DNA]</scope>
    <source>
        <strain evidence="2 3">B-S-A8</strain>
    </source>
</reference>
<feature type="region of interest" description="Disordered" evidence="1">
    <location>
        <begin position="234"/>
        <end position="258"/>
    </location>
</feature>
<protein>
    <submittedName>
        <fullName evidence="2">SAV_2336 N-terminal domain-related protein</fullName>
    </submittedName>
</protein>
<feature type="region of interest" description="Disordered" evidence="1">
    <location>
        <begin position="1157"/>
        <end position="1225"/>
    </location>
</feature>
<name>A0ABT6RNH0_9ACTN</name>
<dbReference type="Proteomes" id="UP001224661">
    <property type="component" value="Unassembled WGS sequence"/>
</dbReference>
<dbReference type="EMBL" id="JASCIR010000004">
    <property type="protein sequence ID" value="MDI3385963.1"/>
    <property type="molecule type" value="Genomic_DNA"/>
</dbReference>
<dbReference type="InterPro" id="IPR047738">
    <property type="entry name" value="SAV_2336-like_N"/>
</dbReference>
<feature type="region of interest" description="Disordered" evidence="1">
    <location>
        <begin position="148"/>
        <end position="170"/>
    </location>
</feature>
<evidence type="ECO:0000313" key="2">
    <source>
        <dbReference type="EMBL" id="MDI3385963.1"/>
    </source>
</evidence>
<feature type="compositionally biased region" description="Pro residues" evidence="1">
    <location>
        <begin position="68"/>
        <end position="77"/>
    </location>
</feature>
<feature type="compositionally biased region" description="Basic and acidic residues" evidence="1">
    <location>
        <begin position="840"/>
        <end position="856"/>
    </location>
</feature>
<evidence type="ECO:0000256" key="1">
    <source>
        <dbReference type="SAM" id="MobiDB-lite"/>
    </source>
</evidence>
<accession>A0ABT6RNH0</accession>
<evidence type="ECO:0000313" key="3">
    <source>
        <dbReference type="Proteomes" id="UP001224661"/>
    </source>
</evidence>
<sequence length="1256" mass="135245">MPVEPPHVEPSAVEPSHPDPLTLLVSRLRDVGVEPDPEELADALWLARWVPPDTVADPRPGAADPVHPAEPAPPHPPGGQHRQQPPAVPPAPAPTADRQQRRPAGTVELTVPGADGDRLREGTRPVRVPTAVTFPDAQSLQRALRPLRRFRPGGGSGGGGGARSVLDERATAERTADTGLILPVLRRSRRREARLRLVMDVSTSMVVWEDTFTELREICERSGAFREVRPHFLREGPHGEPAVTATPDGGGPPQSAAQLRDPAGHQVILVLSDCVGPMWRDGGMQRLLHSWALDSPVAVVQPLPQRHWRRTHLPAYEGELRRHEGTAGRMDFRPGRGAAPPPRGALPVPVIAPRPGPLGAWARLVCGGTEQRLRASAGWVRADHPRSTAVRGSDRVVSPRERLRSFIRTASPAAVRLVGHLSAAPLVLPVMRLVQRAMLSGSGPDVLAEVLVGGLVRRARDIEGLHTYAFVDGVQEELLRRSEQSDLHLVLKHCSKYVEQRYGRSVRNFPALAAAHVEGHGPAGAAPLLGPDGVPQDPVLREFARVSAAVIGRFGGDLAVPLVTGATGTDGTVAAPGELLARARVLLRTFEGDGGDWALDDAEELLRHLGADDTFADAVTARIELGDVLLQRWRTSARPGDLLEAYDTVRAHAGRHPVAALTYARVLDAMAEEELRSGPGSAVLPNRVRVEVAQIAAEAPESVRVGSLRRALAALLLLRDEDETLAAAFDRLDRLDRLDRRGAPQDEPMLRTLGVLRAGALRRAAQSAAAVARLAGQGEATVDRAFGEALDRLAEWTDHLVRRLERGTGVKPDLRLLRGLAQLDLARRNAGRGPQPRPPARRDPQARRWSAERAVQDLETALGSGSPISAGQRRSEGHSLGLPRGERPHPPGELSMHWLELAAAYELCDEPEDASPERLGRIRAALDQAALAAESTPQLIRSLTHRALHYAGFGHPYGTPADDRARAVADLDRAVGLGSEDAGLYALRGRLLLGADEAPGTYGYAVRYEASDPQLEDAVRSLRAALDLTVGSDPRASGRHLLFAVALRARFRRGAALSDLHEADWALGVAMREGEDDVVAYAAYHRGQVADALARRTGAHKYRVTAADHYRRCATQAEQLDFATLAAAARVERAGALLATAGPHVARAELRRAAALLNDGPEGDDGPAGDPEGAVDASGLLSRGREEDPEEPEEPEDPEEPEEPEDPEDPEDPEGTVDAGGLRRADLLRRIRRELDALDAAAPAAHRPHRSPDSRP</sequence>